<dbReference type="Proteomes" id="UP000007962">
    <property type="component" value="Chromosome"/>
</dbReference>
<dbReference type="KEGG" id="bcv:Bcav_1909"/>
<dbReference type="EMBL" id="CP001618">
    <property type="protein sequence ID" value="ACQ80165.1"/>
    <property type="molecule type" value="Genomic_DNA"/>
</dbReference>
<feature type="domain" description="DNA-binding protein Rv2175c wHTH" evidence="2">
    <location>
        <begin position="13"/>
        <end position="64"/>
    </location>
</feature>
<dbReference type="STRING" id="471853.Bcav_1909"/>
<dbReference type="HOGENOM" id="CLU_134416_1_0_11"/>
<evidence type="ECO:0000259" key="2">
    <source>
        <dbReference type="Pfam" id="PF21531"/>
    </source>
</evidence>
<keyword evidence="4" id="KW-1185">Reference proteome</keyword>
<evidence type="ECO:0000313" key="4">
    <source>
        <dbReference type="Proteomes" id="UP000007962"/>
    </source>
</evidence>
<protein>
    <submittedName>
        <fullName evidence="3">Uncharacterized protein</fullName>
    </submittedName>
</protein>
<evidence type="ECO:0000259" key="1">
    <source>
        <dbReference type="Pfam" id="PF18367"/>
    </source>
</evidence>
<dbReference type="AlphaFoldDB" id="C5C5H4"/>
<organism evidence="3 4">
    <name type="scientific">Beutenbergia cavernae (strain ATCC BAA-8 / DSM 12333 / CCUG 43141 / JCM 11478 / NBRC 16432 / NCIMB 13614 / HKI 0122)</name>
    <dbReference type="NCBI Taxonomy" id="471853"/>
    <lineage>
        <taxon>Bacteria</taxon>
        <taxon>Bacillati</taxon>
        <taxon>Actinomycetota</taxon>
        <taxon>Actinomycetes</taxon>
        <taxon>Micrococcales</taxon>
        <taxon>Beutenbergiaceae</taxon>
        <taxon>Beutenbergia</taxon>
    </lineage>
</organism>
<dbReference type="Pfam" id="PF18367">
    <property type="entry name" value="Rv2175c_C"/>
    <property type="match status" value="1"/>
</dbReference>
<evidence type="ECO:0000313" key="3">
    <source>
        <dbReference type="EMBL" id="ACQ80165.1"/>
    </source>
</evidence>
<dbReference type="InterPro" id="IPR048576">
    <property type="entry name" value="Rv2175c_wHTH"/>
</dbReference>
<name>C5C5H4_BEUC1</name>
<dbReference type="eggNOG" id="ENOG5032W34">
    <property type="taxonomic scope" value="Bacteria"/>
</dbReference>
<dbReference type="GO" id="GO:0003677">
    <property type="term" value="F:DNA binding"/>
    <property type="evidence" value="ECO:0007669"/>
    <property type="project" value="InterPro"/>
</dbReference>
<dbReference type="OrthoDB" id="3784042at2"/>
<gene>
    <name evidence="3" type="ordered locus">Bcav_1909</name>
</gene>
<dbReference type="InterPro" id="IPR041098">
    <property type="entry name" value="Rv2175c_C"/>
</dbReference>
<dbReference type="Pfam" id="PF21531">
    <property type="entry name" value="Rv2175c_wHTH"/>
    <property type="match status" value="1"/>
</dbReference>
<sequence>MRRLYAGGVDIDLDALVTDWLSIPEAADLLGVEQRQVRSLVRDRRLVAVRRGSNDALGVPAAFLVTTTDDDGAATRVLPPLRGSLIQLGDAGYDDAEAVRWLFTHEESLDARPVDALRAGRASAVRRAAQSLAF</sequence>
<accession>C5C5H4</accession>
<proteinExistence type="predicted"/>
<reference evidence="3 4" key="1">
    <citation type="journal article" date="2009" name="Stand. Genomic Sci.">
        <title>Complete genome sequence of Beutenbergia cavernae type strain (HKI 0122).</title>
        <authorList>
            <person name="Land M."/>
            <person name="Pukall R."/>
            <person name="Abt B."/>
            <person name="Goker M."/>
            <person name="Rohde M."/>
            <person name="Glavina Del Rio T."/>
            <person name="Tice H."/>
            <person name="Copeland A."/>
            <person name="Cheng J.F."/>
            <person name="Lucas S."/>
            <person name="Chen F."/>
            <person name="Nolan M."/>
            <person name="Bruce D."/>
            <person name="Goodwin L."/>
            <person name="Pitluck S."/>
            <person name="Ivanova N."/>
            <person name="Mavromatis K."/>
            <person name="Ovchinnikova G."/>
            <person name="Pati A."/>
            <person name="Chen A."/>
            <person name="Palaniappan K."/>
            <person name="Hauser L."/>
            <person name="Chang Y.J."/>
            <person name="Jefferies C.C."/>
            <person name="Saunders E."/>
            <person name="Brettin T."/>
            <person name="Detter J.C."/>
            <person name="Han C."/>
            <person name="Chain P."/>
            <person name="Bristow J."/>
            <person name="Eisen J.A."/>
            <person name="Markowitz V."/>
            <person name="Hugenholtz P."/>
            <person name="Kyrpides N.C."/>
            <person name="Klenk H.P."/>
            <person name="Lapidus A."/>
        </authorList>
    </citation>
    <scope>NUCLEOTIDE SEQUENCE [LARGE SCALE GENOMIC DNA]</scope>
    <source>
        <strain evidence="4">ATCC BAA-8 / DSM 12333 / NBRC 16432</strain>
    </source>
</reference>
<feature type="domain" description="Rv2175c C-terminal" evidence="1">
    <location>
        <begin position="81"/>
        <end position="133"/>
    </location>
</feature>